<dbReference type="InterPro" id="IPR001789">
    <property type="entry name" value="Sig_transdc_resp-reg_receiver"/>
</dbReference>
<dbReference type="Gene3D" id="3.40.50.2300">
    <property type="match status" value="1"/>
</dbReference>
<dbReference type="InterPro" id="IPR011006">
    <property type="entry name" value="CheY-like_superfamily"/>
</dbReference>
<sequence length="147" mass="16124">MKKVPSVLLIDDDETTNYINRLTITRAGIASELLVCMNGKEAIDLLQARCELSKTSGEHCVPNLILLDINMPIMDGFGFLDTLNNMEAMQHHNVVIAVLTTSANPRDIEKVKAAGVTELLSKPLTRDALLKLVAKYFTEIPASVDSN</sequence>
<proteinExistence type="predicted"/>
<dbReference type="Pfam" id="PF00072">
    <property type="entry name" value="Response_reg"/>
    <property type="match status" value="1"/>
</dbReference>
<dbReference type="GO" id="GO:0000160">
    <property type="term" value="P:phosphorelay signal transduction system"/>
    <property type="evidence" value="ECO:0007669"/>
    <property type="project" value="InterPro"/>
</dbReference>
<accession>A0A6B3LQD1</accession>
<dbReference type="Proteomes" id="UP000474777">
    <property type="component" value="Unassembled WGS sequence"/>
</dbReference>
<keyword evidence="1" id="KW-0597">Phosphoprotein</keyword>
<evidence type="ECO:0000313" key="4">
    <source>
        <dbReference type="Proteomes" id="UP000474777"/>
    </source>
</evidence>
<evidence type="ECO:0000313" key="3">
    <source>
        <dbReference type="EMBL" id="NEM99092.1"/>
    </source>
</evidence>
<dbReference type="SUPFAM" id="SSF52172">
    <property type="entry name" value="CheY-like"/>
    <property type="match status" value="1"/>
</dbReference>
<dbReference type="RefSeq" id="WP_163915989.1">
    <property type="nucleotide sequence ID" value="NZ_JAAGWD010000007.1"/>
</dbReference>
<dbReference type="PANTHER" id="PTHR44520">
    <property type="entry name" value="RESPONSE REGULATOR RCP1-RELATED"/>
    <property type="match status" value="1"/>
</dbReference>
<reference evidence="3 4" key="1">
    <citation type="submission" date="2020-02" db="EMBL/GenBank/DDBJ databases">
        <authorList>
            <person name="Kim M.K."/>
        </authorList>
    </citation>
    <scope>NUCLEOTIDE SEQUENCE [LARGE SCALE GENOMIC DNA]</scope>
    <source>
        <strain evidence="3 4">BT327</strain>
    </source>
</reference>
<feature type="modified residue" description="4-aspartylphosphate" evidence="1">
    <location>
        <position position="68"/>
    </location>
</feature>
<organism evidence="3 4">
    <name type="scientific">Pontibacter burrus</name>
    <dbReference type="NCBI Taxonomy" id="2704466"/>
    <lineage>
        <taxon>Bacteria</taxon>
        <taxon>Pseudomonadati</taxon>
        <taxon>Bacteroidota</taxon>
        <taxon>Cytophagia</taxon>
        <taxon>Cytophagales</taxon>
        <taxon>Hymenobacteraceae</taxon>
        <taxon>Pontibacter</taxon>
    </lineage>
</organism>
<dbReference type="InterPro" id="IPR052893">
    <property type="entry name" value="TCS_response_regulator"/>
</dbReference>
<dbReference type="EMBL" id="JAAGWD010000007">
    <property type="protein sequence ID" value="NEM99092.1"/>
    <property type="molecule type" value="Genomic_DNA"/>
</dbReference>
<feature type="domain" description="Response regulatory" evidence="2">
    <location>
        <begin position="6"/>
        <end position="137"/>
    </location>
</feature>
<evidence type="ECO:0000259" key="2">
    <source>
        <dbReference type="PROSITE" id="PS50110"/>
    </source>
</evidence>
<dbReference type="SMART" id="SM00448">
    <property type="entry name" value="REC"/>
    <property type="match status" value="1"/>
</dbReference>
<comment type="caution">
    <text evidence="3">The sequence shown here is derived from an EMBL/GenBank/DDBJ whole genome shotgun (WGS) entry which is preliminary data.</text>
</comment>
<gene>
    <name evidence="3" type="ORF">GXP69_15435</name>
</gene>
<dbReference type="PROSITE" id="PS50110">
    <property type="entry name" value="RESPONSE_REGULATORY"/>
    <property type="match status" value="1"/>
</dbReference>
<dbReference type="PANTHER" id="PTHR44520:SF2">
    <property type="entry name" value="RESPONSE REGULATOR RCP1"/>
    <property type="match status" value="1"/>
</dbReference>
<keyword evidence="4" id="KW-1185">Reference proteome</keyword>
<evidence type="ECO:0000256" key="1">
    <source>
        <dbReference type="PROSITE-ProRule" id="PRU00169"/>
    </source>
</evidence>
<name>A0A6B3LQD1_9BACT</name>
<protein>
    <submittedName>
        <fullName evidence="3">Response regulator</fullName>
    </submittedName>
</protein>
<dbReference type="AlphaFoldDB" id="A0A6B3LQD1"/>